<evidence type="ECO:0000256" key="7">
    <source>
        <dbReference type="ARBA" id="ARBA00022840"/>
    </source>
</evidence>
<dbReference type="InterPro" id="IPR011006">
    <property type="entry name" value="CheY-like_superfamily"/>
</dbReference>
<accession>M4Z3C5</accession>
<dbReference type="HOGENOM" id="CLU_730903_0_0_5"/>
<keyword evidence="3 8" id="KW-0597">Phosphoprotein</keyword>
<keyword evidence="7" id="KW-0067">ATP-binding</keyword>
<dbReference type="EMBL" id="AP012603">
    <property type="protein sequence ID" value="BAM87554.1"/>
    <property type="molecule type" value="Genomic_DNA"/>
</dbReference>
<name>M4Z3C5_9BRAD</name>
<keyword evidence="4" id="KW-0808">Transferase</keyword>
<dbReference type="GO" id="GO:0005524">
    <property type="term" value="F:ATP binding"/>
    <property type="evidence" value="ECO:0007669"/>
    <property type="project" value="UniProtKB-KW"/>
</dbReference>
<dbReference type="PANTHER" id="PTHR41523:SF7">
    <property type="entry name" value="HISTIDINE KINASE"/>
    <property type="match status" value="1"/>
</dbReference>
<dbReference type="PANTHER" id="PTHR41523">
    <property type="entry name" value="TWO-COMPONENT SYSTEM SENSOR PROTEIN"/>
    <property type="match status" value="1"/>
</dbReference>
<dbReference type="SMART" id="SM00911">
    <property type="entry name" value="HWE_HK"/>
    <property type="match status" value="1"/>
</dbReference>
<dbReference type="Proteomes" id="UP000011841">
    <property type="component" value="Chromosome"/>
</dbReference>
<dbReference type="PATRIC" id="fig|1245469.3.peg.1586"/>
<evidence type="ECO:0000256" key="1">
    <source>
        <dbReference type="ARBA" id="ARBA00000085"/>
    </source>
</evidence>
<dbReference type="GO" id="GO:0000160">
    <property type="term" value="P:phosphorelay signal transduction system"/>
    <property type="evidence" value="ECO:0007669"/>
    <property type="project" value="InterPro"/>
</dbReference>
<dbReference type="InterPro" id="IPR036890">
    <property type="entry name" value="HATPase_C_sf"/>
</dbReference>
<evidence type="ECO:0000256" key="8">
    <source>
        <dbReference type="PROSITE-ProRule" id="PRU00169"/>
    </source>
</evidence>
<dbReference type="Pfam" id="PF07536">
    <property type="entry name" value="HWE_HK"/>
    <property type="match status" value="1"/>
</dbReference>
<dbReference type="KEGG" id="aol:S58_15460"/>
<comment type="catalytic activity">
    <reaction evidence="1">
        <text>ATP + protein L-histidine = ADP + protein N-phospho-L-histidine.</text>
        <dbReference type="EC" id="2.7.13.3"/>
    </reaction>
</comment>
<dbReference type="STRING" id="1245469.S58_15460"/>
<dbReference type="Pfam" id="PF00072">
    <property type="entry name" value="Response_reg"/>
    <property type="match status" value="1"/>
</dbReference>
<organism evidence="10 11">
    <name type="scientific">Bradyrhizobium oligotrophicum S58</name>
    <dbReference type="NCBI Taxonomy" id="1245469"/>
    <lineage>
        <taxon>Bacteria</taxon>
        <taxon>Pseudomonadati</taxon>
        <taxon>Pseudomonadota</taxon>
        <taxon>Alphaproteobacteria</taxon>
        <taxon>Hyphomicrobiales</taxon>
        <taxon>Nitrobacteraceae</taxon>
        <taxon>Bradyrhizobium</taxon>
    </lineage>
</organism>
<dbReference type="AlphaFoldDB" id="M4Z3C5"/>
<keyword evidence="11" id="KW-1185">Reference proteome</keyword>
<evidence type="ECO:0000259" key="9">
    <source>
        <dbReference type="PROSITE" id="PS50110"/>
    </source>
</evidence>
<evidence type="ECO:0000256" key="4">
    <source>
        <dbReference type="ARBA" id="ARBA00022679"/>
    </source>
</evidence>
<feature type="modified residue" description="4-aspartylphosphate" evidence="8">
    <location>
        <position position="42"/>
    </location>
</feature>
<reference evidence="10 11" key="1">
    <citation type="journal article" date="2013" name="Appl. Environ. Microbiol.">
        <title>Genome analysis suggests that the soil oligotrophic bacterium Agromonas oligotrophica (Bradyrhizobium oligotrophicum) is a nitrogen-fixing symbiont of Aeschynomene indica.</title>
        <authorList>
            <person name="Okubo T."/>
            <person name="Fukushima S."/>
            <person name="Itakura M."/>
            <person name="Oshima K."/>
            <person name="Longtonglang A."/>
            <person name="Teaumroong N."/>
            <person name="Mitsui H."/>
            <person name="Hattori M."/>
            <person name="Hattori R."/>
            <person name="Hattori T."/>
            <person name="Minamisawa K."/>
        </authorList>
    </citation>
    <scope>NUCLEOTIDE SEQUENCE [LARGE SCALE GENOMIC DNA]</scope>
    <source>
        <strain evidence="10 11">S58</strain>
    </source>
</reference>
<dbReference type="Gene3D" id="3.40.50.2300">
    <property type="match status" value="1"/>
</dbReference>
<dbReference type="SUPFAM" id="SSF52172">
    <property type="entry name" value="CheY-like"/>
    <property type="match status" value="1"/>
</dbReference>
<proteinExistence type="predicted"/>
<dbReference type="Gene3D" id="3.30.565.10">
    <property type="entry name" value="Histidine kinase-like ATPase, C-terminal domain"/>
    <property type="match status" value="1"/>
</dbReference>
<dbReference type="InterPro" id="IPR001789">
    <property type="entry name" value="Sig_transdc_resp-reg_receiver"/>
</dbReference>
<protein>
    <recommendedName>
        <fullName evidence="2">histidine kinase</fullName>
        <ecNumber evidence="2">2.7.13.3</ecNumber>
    </recommendedName>
</protein>
<feature type="domain" description="Response regulatory" evidence="9">
    <location>
        <begin position="1"/>
        <end position="105"/>
    </location>
</feature>
<keyword evidence="5" id="KW-0547">Nucleotide-binding</keyword>
<dbReference type="PROSITE" id="PS50110">
    <property type="entry name" value="RESPONSE_REGULATORY"/>
    <property type="match status" value="1"/>
</dbReference>
<evidence type="ECO:0000256" key="6">
    <source>
        <dbReference type="ARBA" id="ARBA00022777"/>
    </source>
</evidence>
<evidence type="ECO:0000256" key="5">
    <source>
        <dbReference type="ARBA" id="ARBA00022741"/>
    </source>
</evidence>
<keyword evidence="6 10" id="KW-0418">Kinase</keyword>
<dbReference type="InterPro" id="IPR011102">
    <property type="entry name" value="Sig_transdc_His_kinase_HWE"/>
</dbReference>
<evidence type="ECO:0000256" key="3">
    <source>
        <dbReference type="ARBA" id="ARBA00022553"/>
    </source>
</evidence>
<sequence length="378" mass="40891">MLRMRAVDIVEDAGFSPVQAVDADQALSILESRSDISLLFTDIQMPGSMDGLKLAHAVHDRWPAIKIILVSGQVEPSDADRPQDSRFFGKPLSNAQMIAELQAMVGAGALTTIPDASLLPTDKNGYSPEAIELERISAQEAALSAENDSLRLLLEQANIDAKALLTQSSIDAEERDAADKLQKLIVGELHHRIKNNLATVSAIASQSFRTTTSIEHGQKAMEGRLLALSRAHDLLMQVSWSNASLTRTVSGATEPFDSQGNRRFHFNGPDIKVASSAVIALAMTLNELCTNTIKFGALSTPAGSVEVAWKIDEDKQRLCLTWTERGGPPVRPPTRSSFGTRMMQSLGQQLHGQVQLSYEPAGLIYSLDVPLSSIIAKA</sequence>
<evidence type="ECO:0000313" key="10">
    <source>
        <dbReference type="EMBL" id="BAM87554.1"/>
    </source>
</evidence>
<dbReference type="EC" id="2.7.13.3" evidence="2"/>
<gene>
    <name evidence="10" type="ORF">S58_15460</name>
</gene>
<dbReference type="eggNOG" id="COG3920">
    <property type="taxonomic scope" value="Bacteria"/>
</dbReference>
<dbReference type="eggNOG" id="COG0784">
    <property type="taxonomic scope" value="Bacteria"/>
</dbReference>
<dbReference type="GO" id="GO:0004673">
    <property type="term" value="F:protein histidine kinase activity"/>
    <property type="evidence" value="ECO:0007669"/>
    <property type="project" value="UniProtKB-EC"/>
</dbReference>
<evidence type="ECO:0000313" key="11">
    <source>
        <dbReference type="Proteomes" id="UP000011841"/>
    </source>
</evidence>
<dbReference type="SMART" id="SM00448">
    <property type="entry name" value="REC"/>
    <property type="match status" value="1"/>
</dbReference>
<evidence type="ECO:0000256" key="2">
    <source>
        <dbReference type="ARBA" id="ARBA00012438"/>
    </source>
</evidence>